<dbReference type="AlphaFoldDB" id="A0A9P0P0R8"/>
<evidence type="ECO:0000313" key="3">
    <source>
        <dbReference type="Proteomes" id="UP001152888"/>
    </source>
</evidence>
<dbReference type="Pfam" id="PF00415">
    <property type="entry name" value="RCC1"/>
    <property type="match status" value="2"/>
</dbReference>
<dbReference type="PANTHER" id="PTHR46849">
    <property type="entry name" value="RCC1 DOMAIN-CONTAINING PROTEIN 1"/>
    <property type="match status" value="1"/>
</dbReference>
<dbReference type="InterPro" id="IPR052830">
    <property type="entry name" value="RCC1_domain-containing"/>
</dbReference>
<protein>
    <recommendedName>
        <fullName evidence="4">RCC1 domain-containing protein 1</fullName>
    </recommendedName>
</protein>
<evidence type="ECO:0000313" key="2">
    <source>
        <dbReference type="EMBL" id="CAH1962238.1"/>
    </source>
</evidence>
<reference evidence="2" key="1">
    <citation type="submission" date="2022-03" db="EMBL/GenBank/DDBJ databases">
        <authorList>
            <person name="Sayadi A."/>
        </authorList>
    </citation>
    <scope>NUCLEOTIDE SEQUENCE</scope>
</reference>
<proteinExistence type="predicted"/>
<dbReference type="PROSITE" id="PS50012">
    <property type="entry name" value="RCC1_3"/>
    <property type="match status" value="2"/>
</dbReference>
<dbReference type="SUPFAM" id="SSF50985">
    <property type="entry name" value="RCC1/BLIP-II"/>
    <property type="match status" value="1"/>
</dbReference>
<dbReference type="EMBL" id="CAKOFQ010006700">
    <property type="protein sequence ID" value="CAH1962238.1"/>
    <property type="molecule type" value="Genomic_DNA"/>
</dbReference>
<gene>
    <name evidence="2" type="ORF">ACAOBT_LOCUS4579</name>
</gene>
<dbReference type="InterPro" id="IPR009091">
    <property type="entry name" value="RCC1/BLIP-II"/>
</dbReference>
<organism evidence="2 3">
    <name type="scientific">Acanthoscelides obtectus</name>
    <name type="common">Bean weevil</name>
    <name type="synonym">Bruchus obtectus</name>
    <dbReference type="NCBI Taxonomy" id="200917"/>
    <lineage>
        <taxon>Eukaryota</taxon>
        <taxon>Metazoa</taxon>
        <taxon>Ecdysozoa</taxon>
        <taxon>Arthropoda</taxon>
        <taxon>Hexapoda</taxon>
        <taxon>Insecta</taxon>
        <taxon>Pterygota</taxon>
        <taxon>Neoptera</taxon>
        <taxon>Endopterygota</taxon>
        <taxon>Coleoptera</taxon>
        <taxon>Polyphaga</taxon>
        <taxon>Cucujiformia</taxon>
        <taxon>Chrysomeloidea</taxon>
        <taxon>Chrysomelidae</taxon>
        <taxon>Bruchinae</taxon>
        <taxon>Bruchini</taxon>
        <taxon>Acanthoscelides</taxon>
    </lineage>
</organism>
<dbReference type="Proteomes" id="UP001152888">
    <property type="component" value="Unassembled WGS sequence"/>
</dbReference>
<dbReference type="PRINTS" id="PR00633">
    <property type="entry name" value="RCCNDNSATION"/>
</dbReference>
<evidence type="ECO:0000256" key="1">
    <source>
        <dbReference type="PROSITE-ProRule" id="PRU00235"/>
    </source>
</evidence>
<dbReference type="InterPro" id="IPR000408">
    <property type="entry name" value="Reg_chr_condens"/>
</dbReference>
<accession>A0A9P0P0R8</accession>
<dbReference type="Gene3D" id="2.130.10.30">
    <property type="entry name" value="Regulator of chromosome condensation 1/beta-lactamase-inhibitor protein II"/>
    <property type="match status" value="1"/>
</dbReference>
<feature type="repeat" description="RCC1" evidence="1">
    <location>
        <begin position="168"/>
        <end position="219"/>
    </location>
</feature>
<keyword evidence="3" id="KW-1185">Reference proteome</keyword>
<comment type="caution">
    <text evidence="2">The sequence shown here is derived from an EMBL/GenBank/DDBJ whole genome shotgun (WGS) entry which is preliminary data.</text>
</comment>
<feature type="repeat" description="RCC1" evidence="1">
    <location>
        <begin position="220"/>
        <end position="274"/>
    </location>
</feature>
<name>A0A9P0P0R8_ACAOB</name>
<sequence>MLKCNWIMKVFAVGFNLYKQFDKAQTVLEEFTEVYTGIGIKDICMSYSLSFLQISDNVFQIHPKNVTKEIDSGILKLCCNNDRLLIIDQCHKVHKIDFKDLDRDLVPHKEIPMGSEEIKNGTCGSKLVVLYTNTGNLFNTFEKLHFQIPDIIDIQCGREHCLILDSKGTVYTFGQGSRGQLGHTTLDDEREPLQVEALAGLNIIQISAGGWHSCAVTKDGDLYTWGWNGSGQLGICDKTENQHQVIATPTPAEFGLTVLKVACGSRHTIILLDNNQLYGCGWNKYKQIKYCEQESFSTFLKMRSFEDNEIIDIKCGPWNSVVLCA</sequence>
<evidence type="ECO:0008006" key="4">
    <source>
        <dbReference type="Google" id="ProtNLM"/>
    </source>
</evidence>
<dbReference type="OrthoDB" id="5370059at2759"/>
<dbReference type="PANTHER" id="PTHR46849:SF1">
    <property type="entry name" value="RCC1 DOMAIN-CONTAINING PROTEIN 1"/>
    <property type="match status" value="1"/>
</dbReference>